<evidence type="ECO:0000259" key="8">
    <source>
        <dbReference type="Pfam" id="PF13145"/>
    </source>
</evidence>
<comment type="subcellular location">
    <subcellularLocation>
        <location evidence="1">Cell membrane</location>
        <topology evidence="1">Single-pass type II membrane protein</topology>
    </subcellularLocation>
</comment>
<reference evidence="9 10" key="1">
    <citation type="submission" date="2019-04" db="EMBL/GenBank/DDBJ databases">
        <title>Sphingomonas psychrotolerans sp. nov., isolated from soil in the Tianshan Mountains, Xinjiang, China.</title>
        <authorList>
            <person name="Luo Y."/>
            <person name="Sheng H."/>
        </authorList>
    </citation>
    <scope>NUCLEOTIDE SEQUENCE [LARGE SCALE GENOMIC DNA]</scope>
    <source>
        <strain evidence="9 10">ZFGT-11</strain>
    </source>
</reference>
<dbReference type="Pfam" id="PF13624">
    <property type="entry name" value="SurA_N_3"/>
    <property type="match status" value="1"/>
</dbReference>
<keyword evidence="3" id="KW-0812">Transmembrane</keyword>
<keyword evidence="4" id="KW-1133">Transmembrane helix</keyword>
<dbReference type="InterPro" id="IPR000297">
    <property type="entry name" value="PPIase_PpiC"/>
</dbReference>
<evidence type="ECO:0000256" key="2">
    <source>
        <dbReference type="ARBA" id="ARBA00022475"/>
    </source>
</evidence>
<dbReference type="RefSeq" id="WP_135965437.1">
    <property type="nucleotide sequence ID" value="NZ_SRXT01000008.1"/>
</dbReference>
<evidence type="ECO:0000256" key="3">
    <source>
        <dbReference type="ARBA" id="ARBA00022692"/>
    </source>
</evidence>
<dbReference type="EMBL" id="SRXT01000008">
    <property type="protein sequence ID" value="TGX49613.1"/>
    <property type="molecule type" value="Genomic_DNA"/>
</dbReference>
<evidence type="ECO:0000313" key="10">
    <source>
        <dbReference type="Proteomes" id="UP000306147"/>
    </source>
</evidence>
<evidence type="ECO:0000256" key="6">
    <source>
        <dbReference type="ARBA" id="ARBA00023186"/>
    </source>
</evidence>
<gene>
    <name evidence="9" type="ORF">E5A73_19055</name>
</gene>
<dbReference type="InterPro" id="IPR027304">
    <property type="entry name" value="Trigger_fact/SurA_dom_sf"/>
</dbReference>
<keyword evidence="6" id="KW-0143">Chaperone</keyword>
<accession>A0A4S1X1M4</accession>
<evidence type="ECO:0000256" key="5">
    <source>
        <dbReference type="ARBA" id="ARBA00023136"/>
    </source>
</evidence>
<dbReference type="AlphaFoldDB" id="A0A4S1X1M4"/>
<evidence type="ECO:0000256" key="4">
    <source>
        <dbReference type="ARBA" id="ARBA00022989"/>
    </source>
</evidence>
<keyword evidence="10" id="KW-1185">Reference proteome</keyword>
<dbReference type="Proteomes" id="UP000306147">
    <property type="component" value="Unassembled WGS sequence"/>
</dbReference>
<dbReference type="PANTHER" id="PTHR47529:SF1">
    <property type="entry name" value="PERIPLASMIC CHAPERONE PPID"/>
    <property type="match status" value="1"/>
</dbReference>
<dbReference type="Gene3D" id="1.10.4030.10">
    <property type="entry name" value="Porin chaperone SurA, peptide-binding domain"/>
    <property type="match status" value="1"/>
</dbReference>
<dbReference type="OrthoDB" id="9768393at2"/>
<comment type="caution">
    <text evidence="9">The sequence shown here is derived from an EMBL/GenBank/DDBJ whole genome shotgun (WGS) entry which is preliminary data.</text>
</comment>
<dbReference type="GO" id="GO:0005886">
    <property type="term" value="C:plasma membrane"/>
    <property type="evidence" value="ECO:0007669"/>
    <property type="project" value="UniProtKB-SubCell"/>
</dbReference>
<keyword evidence="5" id="KW-0472">Membrane</keyword>
<keyword evidence="2" id="KW-1003">Cell membrane</keyword>
<evidence type="ECO:0000313" key="9">
    <source>
        <dbReference type="EMBL" id="TGX49613.1"/>
    </source>
</evidence>
<keyword evidence="9" id="KW-0413">Isomerase</keyword>
<organism evidence="9 10">
    <name type="scientific">Sphingomonas gei</name>
    <dbReference type="NCBI Taxonomy" id="1395960"/>
    <lineage>
        <taxon>Bacteria</taxon>
        <taxon>Pseudomonadati</taxon>
        <taxon>Pseudomonadota</taxon>
        <taxon>Alphaproteobacteria</taxon>
        <taxon>Sphingomonadales</taxon>
        <taxon>Sphingomonadaceae</taxon>
        <taxon>Sphingomonas</taxon>
    </lineage>
</organism>
<comment type="similarity">
    <text evidence="7">Belongs to the PpiD chaperone family.</text>
</comment>
<protein>
    <submittedName>
        <fullName evidence="9">Peptidylprolyl isomerase</fullName>
    </submittedName>
</protein>
<dbReference type="InterPro" id="IPR052029">
    <property type="entry name" value="PpiD_chaperone"/>
</dbReference>
<dbReference type="SUPFAM" id="SSF109998">
    <property type="entry name" value="Triger factor/SurA peptide-binding domain-like"/>
    <property type="match status" value="1"/>
</dbReference>
<feature type="domain" description="PpiC" evidence="8">
    <location>
        <begin position="255"/>
        <end position="374"/>
    </location>
</feature>
<dbReference type="Pfam" id="PF13145">
    <property type="entry name" value="Rotamase_2"/>
    <property type="match status" value="1"/>
</dbReference>
<evidence type="ECO:0000256" key="1">
    <source>
        <dbReference type="ARBA" id="ARBA00004401"/>
    </source>
</evidence>
<name>A0A4S1X1M4_9SPHN</name>
<dbReference type="GO" id="GO:0003755">
    <property type="term" value="F:peptidyl-prolyl cis-trans isomerase activity"/>
    <property type="evidence" value="ECO:0007669"/>
    <property type="project" value="InterPro"/>
</dbReference>
<proteinExistence type="inferred from homology"/>
<sequence length="648" mass="69537">MLNFFRRFTKSRFGLIVVFVFLAVIALAFAAGDITGIQANGGGGGGGGIVAKVGKHEITDREVRERIDLFLRNLQRDGQNVTMEQFLAQGGLELAVDEMINGAAMVEFAQQSGMQVSKKLIDGEIASNPAFLGLDGKFSQKQFEELLSQNRISPITFREQMTNERYANWLVNRATLGSQIPEGVVLPYASLLLERRTGIVGLVSTIAMDPGPDPDDKVLTAWYNSKRARYMVPERRILRYAMVKPDTLKTRTAATEAEIAEAYKKAGNRFAATQKRTIELVTALDQNIAGQVAAKAKAGGLTAAATAAGLEARTLTALEKPAVVTQVSQAFADAAFAAAPDALVGPVKVGPSWLVYRVTKVEEVAARTLDQARPELATEIAARKLAEAIAALRQSIDDGVGDGKTFDEAVADAKLAAERSPALTAAGANPDDPAFKPDPAITAVMRAGFAVEQAGDEPQVVPVAEDGSFALVALERIVPAAPRPLAQVRDRVVKDYLVDQALIKARAVATAMIAKLEKGVPMQQALAEAGVTKGPPPKPFDFKRQDVLGPNMAPYLQMAFSMAPKKAKLVEGPNREGYYVVYVDTIEEHSAASDPAAIQRVRGGIAPQIGPEFARQFIGSIRNHLKVTRNEKAIAQLRAELTRSGSAR</sequence>
<evidence type="ECO:0000256" key="7">
    <source>
        <dbReference type="ARBA" id="ARBA00038408"/>
    </source>
</evidence>
<dbReference type="PANTHER" id="PTHR47529">
    <property type="entry name" value="PEPTIDYL-PROLYL CIS-TRANS ISOMERASE D"/>
    <property type="match status" value="1"/>
</dbReference>